<evidence type="ECO:0000313" key="2">
    <source>
        <dbReference type="EMBL" id="CAG5003194.1"/>
    </source>
</evidence>
<reference evidence="2" key="1">
    <citation type="submission" date="2021-04" db="EMBL/GenBank/DDBJ databases">
        <authorList>
            <person name="Tunstrom K."/>
        </authorList>
    </citation>
    <scope>NUCLEOTIDE SEQUENCE</scope>
</reference>
<name>A0A8S3X568_PARAO</name>
<feature type="compositionally biased region" description="Basic and acidic residues" evidence="1">
    <location>
        <begin position="28"/>
        <end position="39"/>
    </location>
</feature>
<gene>
    <name evidence="2" type="ORF">PAPOLLO_LOCUS14196</name>
</gene>
<feature type="region of interest" description="Disordered" evidence="1">
    <location>
        <begin position="1"/>
        <end position="48"/>
    </location>
</feature>
<protein>
    <submittedName>
        <fullName evidence="2">(apollo) hypothetical protein</fullName>
    </submittedName>
</protein>
<comment type="caution">
    <text evidence="2">The sequence shown here is derived from an EMBL/GenBank/DDBJ whole genome shotgun (WGS) entry which is preliminary data.</text>
</comment>
<dbReference type="EMBL" id="CAJQZP010000963">
    <property type="protein sequence ID" value="CAG5003194.1"/>
    <property type="molecule type" value="Genomic_DNA"/>
</dbReference>
<evidence type="ECO:0000313" key="3">
    <source>
        <dbReference type="Proteomes" id="UP000691718"/>
    </source>
</evidence>
<accession>A0A8S3X568</accession>
<feature type="compositionally biased region" description="Basic residues" evidence="1">
    <location>
        <begin position="16"/>
        <end position="27"/>
    </location>
</feature>
<evidence type="ECO:0000256" key="1">
    <source>
        <dbReference type="SAM" id="MobiDB-lite"/>
    </source>
</evidence>
<feature type="compositionally biased region" description="Polar residues" evidence="1">
    <location>
        <begin position="1"/>
        <end position="13"/>
    </location>
</feature>
<proteinExistence type="predicted"/>
<sequence length="176" mass="20146">MRLTNSDTFTPQSGLRLRRSKFFKRQNRVPDERDLKKQVSEPAPSSELPVLKKHKSYPQYGANKNRRLKPQEREVGSLLIRLVDRKSLTTTSTSTSFEASISDSTVHTQRASHTPAVRDGPPLSCNFCWNTVDECGRILRRKTQYHCPECRTNLCIVPCFHEYHDLPESEASASAR</sequence>
<dbReference type="Proteomes" id="UP000691718">
    <property type="component" value="Unassembled WGS sequence"/>
</dbReference>
<keyword evidence="3" id="KW-1185">Reference proteome</keyword>
<dbReference type="AlphaFoldDB" id="A0A8S3X568"/>
<dbReference type="OrthoDB" id="1925334at2759"/>
<organism evidence="2 3">
    <name type="scientific">Parnassius apollo</name>
    <name type="common">Apollo butterfly</name>
    <name type="synonym">Papilio apollo</name>
    <dbReference type="NCBI Taxonomy" id="110799"/>
    <lineage>
        <taxon>Eukaryota</taxon>
        <taxon>Metazoa</taxon>
        <taxon>Ecdysozoa</taxon>
        <taxon>Arthropoda</taxon>
        <taxon>Hexapoda</taxon>
        <taxon>Insecta</taxon>
        <taxon>Pterygota</taxon>
        <taxon>Neoptera</taxon>
        <taxon>Endopterygota</taxon>
        <taxon>Lepidoptera</taxon>
        <taxon>Glossata</taxon>
        <taxon>Ditrysia</taxon>
        <taxon>Papilionoidea</taxon>
        <taxon>Papilionidae</taxon>
        <taxon>Parnassiinae</taxon>
        <taxon>Parnassini</taxon>
        <taxon>Parnassius</taxon>
        <taxon>Parnassius</taxon>
    </lineage>
</organism>